<keyword evidence="3" id="KW-0378">Hydrolase</keyword>
<sequence>MSITAASATWFLPFTLPICLYIMFTDMKQMRIPNHAVGTLFVVFVVIGLIALPFSEYLWRYVYFLVALVAGMALTAARAMGAGDAKWIAAMAPFIHLGDLSFLMILFGVTLLAAFIGHRFAKLTPIHNLAPAWVSWQAGKKFPMGLALGPTLAIYLALGVFYGQPAP</sequence>
<keyword evidence="1" id="KW-0812">Transmembrane</keyword>
<feature type="transmembrane region" description="Helical" evidence="1">
    <location>
        <begin position="61"/>
        <end position="79"/>
    </location>
</feature>
<keyword evidence="1" id="KW-0472">Membrane</keyword>
<dbReference type="InterPro" id="IPR000045">
    <property type="entry name" value="Prepilin_IV_endopep_pep"/>
</dbReference>
<feature type="transmembrane region" description="Helical" evidence="1">
    <location>
        <begin position="100"/>
        <end position="121"/>
    </location>
</feature>
<dbReference type="Pfam" id="PF01478">
    <property type="entry name" value="Peptidase_A24"/>
    <property type="match status" value="1"/>
</dbReference>
<dbReference type="Gene3D" id="1.20.120.1220">
    <property type="match status" value="1"/>
</dbReference>
<accession>A0A7W6DL98</accession>
<keyword evidence="4" id="KW-1185">Reference proteome</keyword>
<dbReference type="Proteomes" id="UP000541426">
    <property type="component" value="Unassembled WGS sequence"/>
</dbReference>
<feature type="transmembrane region" description="Helical" evidence="1">
    <location>
        <begin position="6"/>
        <end position="24"/>
    </location>
</feature>
<proteinExistence type="predicted"/>
<dbReference type="AlphaFoldDB" id="A0A7W6DL98"/>
<comment type="caution">
    <text evidence="3">The sequence shown here is derived from an EMBL/GenBank/DDBJ whole genome shotgun (WGS) entry which is preliminary data.</text>
</comment>
<organism evidence="3 4">
    <name type="scientific">Sagittula marina</name>
    <dbReference type="NCBI Taxonomy" id="943940"/>
    <lineage>
        <taxon>Bacteria</taxon>
        <taxon>Pseudomonadati</taxon>
        <taxon>Pseudomonadota</taxon>
        <taxon>Alphaproteobacteria</taxon>
        <taxon>Rhodobacterales</taxon>
        <taxon>Roseobacteraceae</taxon>
        <taxon>Sagittula</taxon>
    </lineage>
</organism>
<dbReference type="GO" id="GO:0016020">
    <property type="term" value="C:membrane"/>
    <property type="evidence" value="ECO:0007669"/>
    <property type="project" value="InterPro"/>
</dbReference>
<evidence type="ECO:0000313" key="3">
    <source>
        <dbReference type="EMBL" id="MBB3984654.1"/>
    </source>
</evidence>
<evidence type="ECO:0000256" key="1">
    <source>
        <dbReference type="SAM" id="Phobius"/>
    </source>
</evidence>
<reference evidence="3 4" key="1">
    <citation type="submission" date="2020-08" db="EMBL/GenBank/DDBJ databases">
        <title>Genomic Encyclopedia of Type Strains, Phase IV (KMG-IV): sequencing the most valuable type-strain genomes for metagenomic binning, comparative biology and taxonomic classification.</title>
        <authorList>
            <person name="Goeker M."/>
        </authorList>
    </citation>
    <scope>NUCLEOTIDE SEQUENCE [LARGE SCALE GENOMIC DNA]</scope>
    <source>
        <strain evidence="3 4">DSM 102235</strain>
    </source>
</reference>
<feature type="domain" description="Prepilin type IV endopeptidase peptidase" evidence="2">
    <location>
        <begin position="16"/>
        <end position="116"/>
    </location>
</feature>
<protein>
    <submittedName>
        <fullName evidence="3">Prepilin peptidase CpaA</fullName>
        <ecNumber evidence="3">3.4.23.43</ecNumber>
    </submittedName>
</protein>
<dbReference type="EC" id="3.4.23.43" evidence="3"/>
<name>A0A7W6DL98_9RHOB</name>
<feature type="transmembrane region" description="Helical" evidence="1">
    <location>
        <begin position="141"/>
        <end position="162"/>
    </location>
</feature>
<dbReference type="EMBL" id="JACIEJ010000002">
    <property type="protein sequence ID" value="MBB3984654.1"/>
    <property type="molecule type" value="Genomic_DNA"/>
</dbReference>
<evidence type="ECO:0000313" key="4">
    <source>
        <dbReference type="Proteomes" id="UP000541426"/>
    </source>
</evidence>
<evidence type="ECO:0000259" key="2">
    <source>
        <dbReference type="Pfam" id="PF01478"/>
    </source>
</evidence>
<dbReference type="RefSeq" id="WP_183963441.1">
    <property type="nucleotide sequence ID" value="NZ_BAABBZ010000014.1"/>
</dbReference>
<gene>
    <name evidence="3" type="ORF">GGQ68_000970</name>
</gene>
<feature type="transmembrane region" description="Helical" evidence="1">
    <location>
        <begin position="36"/>
        <end position="55"/>
    </location>
</feature>
<keyword evidence="1" id="KW-1133">Transmembrane helix</keyword>
<dbReference type="GO" id="GO:0004190">
    <property type="term" value="F:aspartic-type endopeptidase activity"/>
    <property type="evidence" value="ECO:0007669"/>
    <property type="project" value="UniProtKB-EC"/>
</dbReference>